<dbReference type="NCBIfam" id="TIGR03504">
    <property type="entry name" value="FimV_Cterm"/>
    <property type="match status" value="1"/>
</dbReference>
<dbReference type="InterPro" id="IPR020012">
    <property type="entry name" value="LysM_FimV"/>
</dbReference>
<evidence type="ECO:0000313" key="4">
    <source>
        <dbReference type="Proteomes" id="UP000028302"/>
    </source>
</evidence>
<feature type="compositionally biased region" description="Low complexity" evidence="1">
    <location>
        <begin position="334"/>
        <end position="378"/>
    </location>
</feature>
<feature type="compositionally biased region" description="Polar residues" evidence="1">
    <location>
        <begin position="293"/>
        <end position="309"/>
    </location>
</feature>
<evidence type="ECO:0000256" key="1">
    <source>
        <dbReference type="SAM" id="MobiDB-lite"/>
    </source>
</evidence>
<dbReference type="InterPro" id="IPR038440">
    <property type="entry name" value="FimV_C_sf"/>
</dbReference>
<feature type="compositionally biased region" description="Low complexity" evidence="1">
    <location>
        <begin position="474"/>
        <end position="487"/>
    </location>
</feature>
<feature type="compositionally biased region" description="Basic and acidic residues" evidence="1">
    <location>
        <begin position="635"/>
        <end position="650"/>
    </location>
</feature>
<dbReference type="STRING" id="1304275.C41B8_02037"/>
<dbReference type="InterPro" id="IPR057840">
    <property type="entry name" value="FimV_N"/>
</dbReference>
<feature type="region of interest" description="Disordered" evidence="1">
    <location>
        <begin position="242"/>
        <end position="401"/>
    </location>
</feature>
<dbReference type="Gene3D" id="3.10.350.10">
    <property type="entry name" value="LysM domain"/>
    <property type="match status" value="1"/>
</dbReference>
<sequence>MAVFIDRAIRRGLIAASIAVAGYAAPAFALEFGALDVHSHLNQPLDATVVLSDLDASERASLDVGIAPPAMFQRFGIRRSSAVDRIHIDTTMTDGGRRAVVHIATRRPVNEPFVDFLLQVESGNGSALREYTALLNPASEAANTAPSMPATHRAAAFSTSRAVPSHSTHRVQAGETLWSIAAANTPPGATVAQTMLAIYRANPSAFNGSMSALSGNARLTIPSAARIQAVDATKAEQQLVDTRQATGNASSKSPETGNTDAAGKVVASGEAPPARLKQGATSSTPPAEDSTPGRGTSNADTSNQASSASPGAFGTLSLPSDVPWTAPQTPAPAPESQTAASSTSAATQTTAASTPAPAATPSTSKPGDQTTAATTKTAPGTSSQSVPPDTPPPTDVAEADGGTWLSPRNLLLLIVLLGLIALVLRRLRERSYKRVELDREPAPEPASAPDAAPVASGGETAADADRPSPTMGKPAPSEAEPAPVPAAADRRTSVSHHSAPDTPPTGEPESAPTGSPKVDEPHPTPPRRPAPAALEMPELENTAAPQHAEAPRSEAGPSAAETGMPSKNVVPMRFEQVDRPASGPRLDPHRRAATNEEIEALAFETQSLPETAERQHDRGGDDGSAMPFIETDQPGGDRDETTTDEVRRPDPYGLEMIDPGEFDLYDPPSDTAGPSDDDPNHSVEIRLDLARMYIEMDDDQAARELLADVRERGDAQQRDEAGRLLERLDA</sequence>
<dbReference type="AlphaFoldDB" id="A0A084IQ87"/>
<name>A0A084IQ87_SALHC</name>
<feature type="compositionally biased region" description="Low complexity" evidence="1">
    <location>
        <begin position="445"/>
        <end position="455"/>
    </location>
</feature>
<dbReference type="Gene3D" id="1.20.58.2200">
    <property type="match status" value="1"/>
</dbReference>
<feature type="domain" description="LysM" evidence="2">
    <location>
        <begin position="167"/>
        <end position="221"/>
    </location>
</feature>
<dbReference type="Proteomes" id="UP000028302">
    <property type="component" value="Unassembled WGS sequence"/>
</dbReference>
<dbReference type="InterPro" id="IPR036779">
    <property type="entry name" value="LysM_dom_sf"/>
</dbReference>
<evidence type="ECO:0000259" key="2">
    <source>
        <dbReference type="PROSITE" id="PS51782"/>
    </source>
</evidence>
<dbReference type="CDD" id="cd00118">
    <property type="entry name" value="LysM"/>
    <property type="match status" value="1"/>
</dbReference>
<organism evidence="3 4">
    <name type="scientific">Salinisphaera hydrothermalis (strain C41B8)</name>
    <dbReference type="NCBI Taxonomy" id="1304275"/>
    <lineage>
        <taxon>Bacteria</taxon>
        <taxon>Pseudomonadati</taxon>
        <taxon>Pseudomonadota</taxon>
        <taxon>Gammaproteobacteria</taxon>
        <taxon>Salinisphaerales</taxon>
        <taxon>Salinisphaeraceae</taxon>
        <taxon>Salinisphaera</taxon>
    </lineage>
</organism>
<dbReference type="InterPro" id="IPR018392">
    <property type="entry name" value="LysM"/>
</dbReference>
<dbReference type="EMBL" id="APNK01000002">
    <property type="protein sequence ID" value="KEZ78871.1"/>
    <property type="molecule type" value="Genomic_DNA"/>
</dbReference>
<dbReference type="Pfam" id="PF25800">
    <property type="entry name" value="FimV_N"/>
    <property type="match status" value="1"/>
</dbReference>
<feature type="region of interest" description="Disordered" evidence="1">
    <location>
        <begin position="435"/>
        <end position="682"/>
    </location>
</feature>
<feature type="compositionally biased region" description="Low complexity" evidence="1">
    <location>
        <begin position="530"/>
        <end position="540"/>
    </location>
</feature>
<dbReference type="eggNOG" id="COG3170">
    <property type="taxonomic scope" value="Bacteria"/>
</dbReference>
<comment type="caution">
    <text evidence="3">The sequence shown here is derived from an EMBL/GenBank/DDBJ whole genome shotgun (WGS) entry which is preliminary data.</text>
</comment>
<protein>
    <submittedName>
        <fullName evidence="3">FimV C-terminal domain-containing protein</fullName>
    </submittedName>
</protein>
<dbReference type="InterPro" id="IPR020011">
    <property type="entry name" value="FimV_C"/>
</dbReference>
<evidence type="ECO:0000313" key="3">
    <source>
        <dbReference type="EMBL" id="KEZ78871.1"/>
    </source>
</evidence>
<reference evidence="3 4" key="1">
    <citation type="submission" date="2013-03" db="EMBL/GenBank/DDBJ databases">
        <title>Salinisphaera hydrothermalis C41B8 Genome Sequencing.</title>
        <authorList>
            <person name="Li C."/>
            <person name="Lai Q."/>
            <person name="Shao Z."/>
        </authorList>
    </citation>
    <scope>NUCLEOTIDE SEQUENCE [LARGE SCALE GENOMIC DNA]</scope>
    <source>
        <strain evidence="3 4">C41B8</strain>
    </source>
</reference>
<feature type="compositionally biased region" description="Basic and acidic residues" evidence="1">
    <location>
        <begin position="611"/>
        <end position="621"/>
    </location>
</feature>
<accession>A0A084IQ87</accession>
<dbReference type="NCBIfam" id="TIGR03505">
    <property type="entry name" value="FimV_core"/>
    <property type="match status" value="1"/>
</dbReference>
<proteinExistence type="predicted"/>
<feature type="compositionally biased region" description="Polar residues" evidence="1">
    <location>
        <begin position="242"/>
        <end position="259"/>
    </location>
</feature>
<keyword evidence="4" id="KW-1185">Reference proteome</keyword>
<gene>
    <name evidence="3" type="ORF">C41B8_02037</name>
</gene>
<dbReference type="OrthoDB" id="5298707at2"/>
<dbReference type="PROSITE" id="PS51782">
    <property type="entry name" value="LYSM"/>
    <property type="match status" value="1"/>
</dbReference>